<accession>A0ABS3WUZ2</accession>
<dbReference type="SUPFAM" id="SSF109854">
    <property type="entry name" value="DinB/YfiT-like putative metalloenzymes"/>
    <property type="match status" value="1"/>
</dbReference>
<proteinExistence type="predicted"/>
<protein>
    <submittedName>
        <fullName evidence="1">DinB family protein</fullName>
    </submittedName>
</protein>
<gene>
    <name evidence="1" type="ORF">JW592_14680</name>
</gene>
<organism evidence="1 2">
    <name type="scientific">Streptomyces spirodelae</name>
    <dbReference type="NCBI Taxonomy" id="2812904"/>
    <lineage>
        <taxon>Bacteria</taxon>
        <taxon>Bacillati</taxon>
        <taxon>Actinomycetota</taxon>
        <taxon>Actinomycetes</taxon>
        <taxon>Kitasatosporales</taxon>
        <taxon>Streptomycetaceae</taxon>
        <taxon>Streptomyces</taxon>
    </lineage>
</organism>
<dbReference type="RefSeq" id="WP_209265510.1">
    <property type="nucleotide sequence ID" value="NZ_JAFFZN010000012.1"/>
</dbReference>
<dbReference type="Gene3D" id="1.20.120.450">
    <property type="entry name" value="dinb family like domain"/>
    <property type="match status" value="1"/>
</dbReference>
<dbReference type="EMBL" id="JAFFZN010000012">
    <property type="protein sequence ID" value="MBO8186696.1"/>
    <property type="molecule type" value="Genomic_DNA"/>
</dbReference>
<reference evidence="1 2" key="1">
    <citation type="submission" date="2021-02" db="EMBL/GenBank/DDBJ databases">
        <title>Streptomyces spirodelae sp. nov., isolated from duckweed.</title>
        <authorList>
            <person name="Saimee Y."/>
            <person name="Duangmal K."/>
        </authorList>
    </citation>
    <scope>NUCLEOTIDE SEQUENCE [LARGE SCALE GENOMIC DNA]</scope>
    <source>
        <strain evidence="1 2">DW4-2</strain>
    </source>
</reference>
<evidence type="ECO:0000313" key="1">
    <source>
        <dbReference type="EMBL" id="MBO8186696.1"/>
    </source>
</evidence>
<dbReference type="InterPro" id="IPR034660">
    <property type="entry name" value="DinB/YfiT-like"/>
</dbReference>
<comment type="caution">
    <text evidence="1">The sequence shown here is derived from an EMBL/GenBank/DDBJ whole genome shotgun (WGS) entry which is preliminary data.</text>
</comment>
<sequence>MTEKSATSGMPTVFAETLPDDTREAVPLVGDERELLTGFLDRYRETLLLKCTGVPIAELSERKVPPSGLSLHGLVRHLAAVERWWFRIQLAGEQVPLLYYTDDDPDQDFDSLDGDPAEALAVWRGECERSREIVAAMELDATGTHARTGSPVSVRRVLIQMIAEYAQHCGHADLLRERIDGVTGH</sequence>
<name>A0ABS3WUZ2_9ACTN</name>
<evidence type="ECO:0000313" key="2">
    <source>
        <dbReference type="Proteomes" id="UP001518976"/>
    </source>
</evidence>
<dbReference type="Proteomes" id="UP001518976">
    <property type="component" value="Unassembled WGS sequence"/>
</dbReference>
<dbReference type="Pfam" id="PF04978">
    <property type="entry name" value="MST"/>
    <property type="match status" value="1"/>
</dbReference>
<dbReference type="InterPro" id="IPR007061">
    <property type="entry name" value="MST-like"/>
</dbReference>
<keyword evidence="2" id="KW-1185">Reference proteome</keyword>